<proteinExistence type="predicted"/>
<protein>
    <submittedName>
        <fullName evidence="1">Uncharacterized protein</fullName>
    </submittedName>
</protein>
<organism evidence="1 2">
    <name type="scientific">Marivibrio halodurans</name>
    <dbReference type="NCBI Taxonomy" id="2039722"/>
    <lineage>
        <taxon>Bacteria</taxon>
        <taxon>Pseudomonadati</taxon>
        <taxon>Pseudomonadota</taxon>
        <taxon>Alphaproteobacteria</taxon>
        <taxon>Rhodospirillales</taxon>
        <taxon>Rhodospirillaceae</taxon>
        <taxon>Marivibrio</taxon>
    </lineage>
</organism>
<reference evidence="1" key="1">
    <citation type="submission" date="2021-04" db="EMBL/GenBank/DDBJ databases">
        <authorList>
            <person name="Zhang D.-C."/>
        </authorList>
    </citation>
    <scope>NUCLEOTIDE SEQUENCE</scope>
    <source>
        <strain evidence="1">CGMCC 1.15697</strain>
    </source>
</reference>
<dbReference type="RefSeq" id="WP_210680028.1">
    <property type="nucleotide sequence ID" value="NZ_JAGMWN010000001.1"/>
</dbReference>
<accession>A0A8J7V267</accession>
<gene>
    <name evidence="1" type="ORF">KAJ83_00330</name>
</gene>
<comment type="caution">
    <text evidence="1">The sequence shown here is derived from an EMBL/GenBank/DDBJ whole genome shotgun (WGS) entry which is preliminary data.</text>
</comment>
<dbReference type="AlphaFoldDB" id="A0A8J7V267"/>
<dbReference type="Proteomes" id="UP000672602">
    <property type="component" value="Unassembled WGS sequence"/>
</dbReference>
<keyword evidence="2" id="KW-1185">Reference proteome</keyword>
<sequence>MEQILDLPDYELTLSIVEDTSVIFEQPDRPATSLVFDPGRGVFSDSFAVLGHDRDGTLMHTQAVGFRDPETSLKRYIQSSFLDYRPSDYPLHALRCRMDLPEAFAFMQGSFAYQGELWMRPGRGGRQGLGLARKLTNFAMMHALERWDYDVIWAVVSEKKIRARFPQRAGYPHHNGPAFTWSAGEQSLEEYVVWALAEEVPNYSKDMRCDGVGSVKTANLPRESSGTVMRL</sequence>
<evidence type="ECO:0000313" key="2">
    <source>
        <dbReference type="Proteomes" id="UP000672602"/>
    </source>
</evidence>
<name>A0A8J7V267_9PROT</name>
<evidence type="ECO:0000313" key="1">
    <source>
        <dbReference type="EMBL" id="MBP5855439.1"/>
    </source>
</evidence>
<dbReference type="EMBL" id="JAGMWN010000001">
    <property type="protein sequence ID" value="MBP5855439.1"/>
    <property type="molecule type" value="Genomic_DNA"/>
</dbReference>